<feature type="transmembrane region" description="Helical" evidence="9">
    <location>
        <begin position="196"/>
        <end position="212"/>
    </location>
</feature>
<proteinExistence type="predicted"/>
<evidence type="ECO:0000256" key="9">
    <source>
        <dbReference type="SAM" id="Phobius"/>
    </source>
</evidence>
<keyword evidence="6 9" id="KW-1133">Transmembrane helix</keyword>
<dbReference type="InterPro" id="IPR038731">
    <property type="entry name" value="RgtA/B/C-like"/>
</dbReference>
<dbReference type="PROSITE" id="PS51257">
    <property type="entry name" value="PROKAR_LIPOPROTEIN"/>
    <property type="match status" value="1"/>
</dbReference>
<evidence type="ECO:0000259" key="10">
    <source>
        <dbReference type="Pfam" id="PF13231"/>
    </source>
</evidence>
<dbReference type="PANTHER" id="PTHR33908">
    <property type="entry name" value="MANNOSYLTRANSFERASE YKCB-RELATED"/>
    <property type="match status" value="1"/>
</dbReference>
<keyword evidence="3 12" id="KW-0328">Glycosyltransferase</keyword>
<evidence type="ECO:0000256" key="5">
    <source>
        <dbReference type="ARBA" id="ARBA00022692"/>
    </source>
</evidence>
<dbReference type="GO" id="GO:0005886">
    <property type="term" value="C:plasma membrane"/>
    <property type="evidence" value="ECO:0007669"/>
    <property type="project" value="UniProtKB-SubCell"/>
</dbReference>
<evidence type="ECO:0000256" key="3">
    <source>
        <dbReference type="ARBA" id="ARBA00022676"/>
    </source>
</evidence>
<keyword evidence="4 12" id="KW-0808">Transferase</keyword>
<dbReference type="GO" id="GO:0008610">
    <property type="term" value="P:lipid biosynthetic process"/>
    <property type="evidence" value="ECO:0007669"/>
    <property type="project" value="UniProtKB-ARBA"/>
</dbReference>
<feature type="transmembrane region" description="Helical" evidence="9">
    <location>
        <begin position="364"/>
        <end position="383"/>
    </location>
</feature>
<keyword evidence="5 9" id="KW-0812">Transmembrane</keyword>
<feature type="transmembrane region" description="Helical" evidence="9">
    <location>
        <begin position="404"/>
        <end position="425"/>
    </location>
</feature>
<evidence type="ECO:0000259" key="11">
    <source>
        <dbReference type="Pfam" id="PF25230"/>
    </source>
</evidence>
<organism evidence="12 13">
    <name type="scientific">Haladaptatus litoreus</name>
    <dbReference type="NCBI Taxonomy" id="553468"/>
    <lineage>
        <taxon>Archaea</taxon>
        <taxon>Methanobacteriati</taxon>
        <taxon>Methanobacteriota</taxon>
        <taxon>Stenosarchaea group</taxon>
        <taxon>Halobacteria</taxon>
        <taxon>Halobacteriales</taxon>
        <taxon>Haladaptataceae</taxon>
        <taxon>Haladaptatus</taxon>
    </lineage>
</organism>
<evidence type="ECO:0000256" key="1">
    <source>
        <dbReference type="ARBA" id="ARBA00004651"/>
    </source>
</evidence>
<feature type="transmembrane region" description="Helical" evidence="9">
    <location>
        <begin position="127"/>
        <end position="143"/>
    </location>
</feature>
<keyword evidence="2" id="KW-1003">Cell membrane</keyword>
<sequence>MADRRTLLAGVLAVVTAGCIFYISVDIFPYHSTNHDEAVYLQQAGMILDRTLVLRPPIEASFRPWFFVQSNAVSSSKSVLYPKYPPVAAAMFAFGKLLGSYRFALSLIAGSNVWLTYSLVTEVFDRRTGIIAALLLVLSPLFLIQSALFLSYAPTTALNLAFAFAYFRANRTGDLHTAALAGLFIGVAFFSRPYTAVLFAIPFIVHAIWTLYGDNRSARMRQATTAVVGLCGVMIAMGYNALMTGSPLLFPYQAFAPHDGLGFGHRAILGYERIYTPALALEANARVVSALFSDWVVAGPLGTALATGGLFAITIRRQWDGKKAVLAALFCSIIVGNICFWGNLNILGVLESSDDGLINYYGPQYHFDLLVPTAAFAAHGAVVGTERLRHRISGRFDTGRTGSILAVVLLASTVTFGGVAAVTVAEPLRENAAVSTQLEDGYEPFENRSFDNALVFLPTPYGDWLNHPFQALRNDPEFDGNVLYAIQENQFAVVDAYPNRTFYRYGYRGQWGPFFGSPVDANLQRVQVVRGERIVLENHLTVPATASSISIRLATNQGYAYYAADDPGKSLDFRLVTTERNVHLVGEVESLGNRSVPIGPQDSVQITAFVDQGTGSGFNYRVRMPVERSNGTVGVLTPYVEVCQDPRRCGGEAMYIPGETVPDVSVETRLVKNQTETNQRGDRKPLGQDDLVVHQ</sequence>
<evidence type="ECO:0000256" key="2">
    <source>
        <dbReference type="ARBA" id="ARBA00022475"/>
    </source>
</evidence>
<dbReference type="GO" id="GO:0016763">
    <property type="term" value="F:pentosyltransferase activity"/>
    <property type="evidence" value="ECO:0007669"/>
    <property type="project" value="TreeGrafter"/>
</dbReference>
<feature type="transmembrane region" description="Helical" evidence="9">
    <location>
        <begin position="224"/>
        <end position="242"/>
    </location>
</feature>
<evidence type="ECO:0000256" key="7">
    <source>
        <dbReference type="ARBA" id="ARBA00023136"/>
    </source>
</evidence>
<protein>
    <submittedName>
        <fullName evidence="12">Dolichyl-phosphate-mannose-protein mannosyltransferase</fullName>
    </submittedName>
</protein>
<dbReference type="PANTHER" id="PTHR33908:SF11">
    <property type="entry name" value="MEMBRANE PROTEIN"/>
    <property type="match status" value="1"/>
</dbReference>
<dbReference type="AlphaFoldDB" id="A0A1N7EGF4"/>
<dbReference type="Pfam" id="PF13231">
    <property type="entry name" value="PMT_2"/>
    <property type="match status" value="1"/>
</dbReference>
<keyword evidence="13" id="KW-1185">Reference proteome</keyword>
<feature type="transmembrane region" description="Helical" evidence="9">
    <location>
        <begin position="295"/>
        <end position="313"/>
    </location>
</feature>
<evidence type="ECO:0000313" key="13">
    <source>
        <dbReference type="Proteomes" id="UP000186914"/>
    </source>
</evidence>
<evidence type="ECO:0000313" key="12">
    <source>
        <dbReference type="EMBL" id="SIR87124.1"/>
    </source>
</evidence>
<keyword evidence="7 9" id="KW-0472">Membrane</keyword>
<dbReference type="EMBL" id="FTNO01000006">
    <property type="protein sequence ID" value="SIR87124.1"/>
    <property type="molecule type" value="Genomic_DNA"/>
</dbReference>
<name>A0A1N7EGF4_9EURY</name>
<comment type="subcellular location">
    <subcellularLocation>
        <location evidence="1">Cell membrane</location>
        <topology evidence="1">Multi-pass membrane protein</topology>
    </subcellularLocation>
</comment>
<dbReference type="Pfam" id="PF25230">
    <property type="entry name" value="DUF7846"/>
    <property type="match status" value="1"/>
</dbReference>
<gene>
    <name evidence="12" type="ORF">SAMN05421858_4214</name>
</gene>
<feature type="compositionally biased region" description="Basic and acidic residues" evidence="8">
    <location>
        <begin position="679"/>
        <end position="695"/>
    </location>
</feature>
<evidence type="ECO:0000256" key="8">
    <source>
        <dbReference type="SAM" id="MobiDB-lite"/>
    </source>
</evidence>
<feature type="transmembrane region" description="Helical" evidence="9">
    <location>
        <begin position="325"/>
        <end position="344"/>
    </location>
</feature>
<dbReference type="InterPro" id="IPR050297">
    <property type="entry name" value="LipidA_mod_glycosyltrf_83"/>
</dbReference>
<evidence type="ECO:0000256" key="6">
    <source>
        <dbReference type="ARBA" id="ARBA00022989"/>
    </source>
</evidence>
<reference evidence="13" key="1">
    <citation type="submission" date="2017-01" db="EMBL/GenBank/DDBJ databases">
        <authorList>
            <person name="Varghese N."/>
            <person name="Submissions S."/>
        </authorList>
    </citation>
    <scope>NUCLEOTIDE SEQUENCE [LARGE SCALE GENOMIC DNA]</scope>
    <source>
        <strain evidence="13">CGMCC 1.7737</strain>
    </source>
</reference>
<evidence type="ECO:0000256" key="4">
    <source>
        <dbReference type="ARBA" id="ARBA00022679"/>
    </source>
</evidence>
<feature type="region of interest" description="Disordered" evidence="8">
    <location>
        <begin position="673"/>
        <end position="695"/>
    </location>
</feature>
<feature type="transmembrane region" description="Helical" evidence="9">
    <location>
        <begin position="7"/>
        <end position="25"/>
    </location>
</feature>
<dbReference type="InterPro" id="IPR057168">
    <property type="entry name" value="DUF7846"/>
</dbReference>
<feature type="domain" description="Glycosyltransferase RgtA/B/C/D-like" evidence="10">
    <location>
        <begin position="88"/>
        <end position="232"/>
    </location>
</feature>
<accession>A0A1N7EGF4</accession>
<dbReference type="OrthoDB" id="157326at2157"/>
<dbReference type="Proteomes" id="UP000186914">
    <property type="component" value="Unassembled WGS sequence"/>
</dbReference>
<feature type="domain" description="DUF7846" evidence="11">
    <location>
        <begin position="453"/>
        <end position="622"/>
    </location>
</feature>